<protein>
    <recommendedName>
        <fullName evidence="8">Mg2+ transporter protein, CorA-like/Zinc transport protein ZntB</fullName>
    </recommendedName>
</protein>
<evidence type="ECO:0000256" key="1">
    <source>
        <dbReference type="ARBA" id="ARBA00004141"/>
    </source>
</evidence>
<sequence>MDEPTSDQSTAREIKASGFGRNFSLEDVFKLTYYRFTPEVVKLEILKDGTVRTFASSFSELYWPRDTCTSETAALVFAIEGDEGLKQRLELWIKKDDPWTRRDFVQGHFEGDEHVRRELEWKADNVFFANWWQAVAQKTAEHEIQQLVSSGRPFNVSTFDDPFKLRVDHTRYSPWPLSPHRPYHLLSISSDEKGKKTRFCAAQQCLSYYRYSESGKQADISMGVILVDPVRRFHVLDFKWSAWRLDGNLEERVIPCFIQDVPKVESDTGGDHGNHHGIMVSGNTATPYFEARPLDRLIRALKQAANCDTILNPERIVKTAMIEIACEDLSLVVKSISRALDDIELSLHKDAVLQESMSQWREQLGRWQNIFVHQSLSLQRMSKILPLLGSCSESERLEKTLARLETDVEWISRRTQTTFQSAMSSIAIVESARAIKEAESVAKLTQLAFFFIPLSLVAGAFGMNIKEFEEQLTWWHWVAVSAGTSAVTYCALYRSELASNLYQLPSLFESVRKAGIHRFMSRWIRIIRYVMRPFTDEMFGKMWLGLGWGVFLGVIAALCVGTWKLAVSDLSVGAKVSISIFAIWLPGVPLALYLMIFVDCLPCILCLCCMGRRRKPKGENP</sequence>
<dbReference type="EMBL" id="MU853333">
    <property type="protein sequence ID" value="KAK4116093.1"/>
    <property type="molecule type" value="Genomic_DNA"/>
</dbReference>
<evidence type="ECO:0000256" key="2">
    <source>
        <dbReference type="ARBA" id="ARBA00022692"/>
    </source>
</evidence>
<dbReference type="GO" id="GO:0016020">
    <property type="term" value="C:membrane"/>
    <property type="evidence" value="ECO:0007669"/>
    <property type="project" value="UniProtKB-SubCell"/>
</dbReference>
<dbReference type="Pfam" id="PF01544">
    <property type="entry name" value="CorA"/>
    <property type="match status" value="1"/>
</dbReference>
<feature type="transmembrane region" description="Helical" evidence="5">
    <location>
        <begin position="542"/>
        <end position="563"/>
    </location>
</feature>
<comment type="subcellular location">
    <subcellularLocation>
        <location evidence="1">Membrane</location>
        <topology evidence="1">Multi-pass membrane protein</topology>
    </subcellularLocation>
</comment>
<dbReference type="AlphaFoldDB" id="A0AAN6YWH2"/>
<evidence type="ECO:0000256" key="5">
    <source>
        <dbReference type="SAM" id="Phobius"/>
    </source>
</evidence>
<reference evidence="6" key="1">
    <citation type="journal article" date="2023" name="Mol. Phylogenet. Evol.">
        <title>Genome-scale phylogeny and comparative genomics of the fungal order Sordariales.</title>
        <authorList>
            <person name="Hensen N."/>
            <person name="Bonometti L."/>
            <person name="Westerberg I."/>
            <person name="Brannstrom I.O."/>
            <person name="Guillou S."/>
            <person name="Cros-Aarteil S."/>
            <person name="Calhoun S."/>
            <person name="Haridas S."/>
            <person name="Kuo A."/>
            <person name="Mondo S."/>
            <person name="Pangilinan J."/>
            <person name="Riley R."/>
            <person name="LaButti K."/>
            <person name="Andreopoulos B."/>
            <person name="Lipzen A."/>
            <person name="Chen C."/>
            <person name="Yan M."/>
            <person name="Daum C."/>
            <person name="Ng V."/>
            <person name="Clum A."/>
            <person name="Steindorff A."/>
            <person name="Ohm R.A."/>
            <person name="Martin F."/>
            <person name="Silar P."/>
            <person name="Natvig D.O."/>
            <person name="Lalanne C."/>
            <person name="Gautier V."/>
            <person name="Ament-Velasquez S.L."/>
            <person name="Kruys A."/>
            <person name="Hutchinson M.I."/>
            <person name="Powell A.J."/>
            <person name="Barry K."/>
            <person name="Miller A.N."/>
            <person name="Grigoriev I.V."/>
            <person name="Debuchy R."/>
            <person name="Gladieux P."/>
            <person name="Hiltunen Thoren M."/>
            <person name="Johannesson H."/>
        </authorList>
    </citation>
    <scope>NUCLEOTIDE SEQUENCE</scope>
    <source>
        <strain evidence="6">CBS 508.74</strain>
    </source>
</reference>
<dbReference type="GO" id="GO:0046873">
    <property type="term" value="F:metal ion transmembrane transporter activity"/>
    <property type="evidence" value="ECO:0007669"/>
    <property type="project" value="InterPro"/>
</dbReference>
<name>A0AAN6YWH2_9PEZI</name>
<evidence type="ECO:0000256" key="3">
    <source>
        <dbReference type="ARBA" id="ARBA00022989"/>
    </source>
</evidence>
<organism evidence="6 7">
    <name type="scientific">Canariomyces notabilis</name>
    <dbReference type="NCBI Taxonomy" id="2074819"/>
    <lineage>
        <taxon>Eukaryota</taxon>
        <taxon>Fungi</taxon>
        <taxon>Dikarya</taxon>
        <taxon>Ascomycota</taxon>
        <taxon>Pezizomycotina</taxon>
        <taxon>Sordariomycetes</taxon>
        <taxon>Sordariomycetidae</taxon>
        <taxon>Sordariales</taxon>
        <taxon>Chaetomiaceae</taxon>
        <taxon>Canariomyces</taxon>
    </lineage>
</organism>
<evidence type="ECO:0000313" key="6">
    <source>
        <dbReference type="EMBL" id="KAK4116093.1"/>
    </source>
</evidence>
<dbReference type="SUPFAM" id="SSF144083">
    <property type="entry name" value="Magnesium transport protein CorA, transmembrane region"/>
    <property type="match status" value="1"/>
</dbReference>
<comment type="caution">
    <text evidence="6">The sequence shown here is derived from an EMBL/GenBank/DDBJ whole genome shotgun (WGS) entry which is preliminary data.</text>
</comment>
<dbReference type="RefSeq" id="XP_064673663.1">
    <property type="nucleotide sequence ID" value="XM_064808934.1"/>
</dbReference>
<keyword evidence="3 5" id="KW-1133">Transmembrane helix</keyword>
<keyword evidence="4 5" id="KW-0472">Membrane</keyword>
<dbReference type="InterPro" id="IPR045863">
    <property type="entry name" value="CorA_TM1_TM2"/>
</dbReference>
<dbReference type="Proteomes" id="UP001302812">
    <property type="component" value="Unassembled WGS sequence"/>
</dbReference>
<evidence type="ECO:0000313" key="7">
    <source>
        <dbReference type="Proteomes" id="UP001302812"/>
    </source>
</evidence>
<dbReference type="Gene3D" id="1.20.58.340">
    <property type="entry name" value="Magnesium transport protein CorA, transmembrane region"/>
    <property type="match status" value="1"/>
</dbReference>
<dbReference type="InterPro" id="IPR002523">
    <property type="entry name" value="MgTranspt_CorA/ZnTranspt_ZntB"/>
</dbReference>
<keyword evidence="7" id="KW-1185">Reference proteome</keyword>
<proteinExistence type="predicted"/>
<feature type="transmembrane region" description="Helical" evidence="5">
    <location>
        <begin position="583"/>
        <end position="607"/>
    </location>
</feature>
<keyword evidence="2 5" id="KW-0812">Transmembrane</keyword>
<gene>
    <name evidence="6" type="ORF">N656DRAFT_223561</name>
</gene>
<dbReference type="GeneID" id="89933057"/>
<feature type="transmembrane region" description="Helical" evidence="5">
    <location>
        <begin position="474"/>
        <end position="493"/>
    </location>
</feature>
<accession>A0AAN6YWH2</accession>
<evidence type="ECO:0000256" key="4">
    <source>
        <dbReference type="ARBA" id="ARBA00023136"/>
    </source>
</evidence>
<reference evidence="6" key="2">
    <citation type="submission" date="2023-05" db="EMBL/GenBank/DDBJ databases">
        <authorList>
            <consortium name="Lawrence Berkeley National Laboratory"/>
            <person name="Steindorff A."/>
            <person name="Hensen N."/>
            <person name="Bonometti L."/>
            <person name="Westerberg I."/>
            <person name="Brannstrom I.O."/>
            <person name="Guillou S."/>
            <person name="Cros-Aarteil S."/>
            <person name="Calhoun S."/>
            <person name="Haridas S."/>
            <person name="Kuo A."/>
            <person name="Mondo S."/>
            <person name="Pangilinan J."/>
            <person name="Riley R."/>
            <person name="Labutti K."/>
            <person name="Andreopoulos B."/>
            <person name="Lipzen A."/>
            <person name="Chen C."/>
            <person name="Yanf M."/>
            <person name="Daum C."/>
            <person name="Ng V."/>
            <person name="Clum A."/>
            <person name="Ohm R."/>
            <person name="Martin F."/>
            <person name="Silar P."/>
            <person name="Natvig D."/>
            <person name="Lalanne C."/>
            <person name="Gautier V."/>
            <person name="Ament-Velasquez S.L."/>
            <person name="Kruys A."/>
            <person name="Hutchinson M.I."/>
            <person name="Powell A.J."/>
            <person name="Barry K."/>
            <person name="Miller A.N."/>
            <person name="Grigoriev I.V."/>
            <person name="Debuchy R."/>
            <person name="Gladieux P."/>
            <person name="Thoren M.H."/>
            <person name="Johannesson H."/>
        </authorList>
    </citation>
    <scope>NUCLEOTIDE SEQUENCE</scope>
    <source>
        <strain evidence="6">CBS 508.74</strain>
    </source>
</reference>
<evidence type="ECO:0008006" key="8">
    <source>
        <dbReference type="Google" id="ProtNLM"/>
    </source>
</evidence>